<dbReference type="Pfam" id="PF01074">
    <property type="entry name" value="Glyco_hydro_38N"/>
    <property type="match status" value="1"/>
</dbReference>
<dbReference type="GO" id="GO:0046872">
    <property type="term" value="F:metal ion binding"/>
    <property type="evidence" value="ECO:0007669"/>
    <property type="project" value="UniProtKB-KW"/>
</dbReference>
<dbReference type="InterPro" id="IPR011330">
    <property type="entry name" value="Glyco_hydro/deAcase_b/a-brl"/>
</dbReference>
<dbReference type="SUPFAM" id="SSF88713">
    <property type="entry name" value="Glycoside hydrolase/deacetylase"/>
    <property type="match status" value="1"/>
</dbReference>
<dbReference type="OrthoDB" id="9764050at2"/>
<evidence type="ECO:0000313" key="6">
    <source>
        <dbReference type="EMBL" id="OUQ36223.1"/>
    </source>
</evidence>
<dbReference type="InterPro" id="IPR015341">
    <property type="entry name" value="Glyco_hydro_38_cen"/>
</dbReference>
<name>A0A1Y4T5I8_9FIRM</name>
<keyword evidence="4" id="KW-0326">Glycosidase</keyword>
<dbReference type="SUPFAM" id="SSF88688">
    <property type="entry name" value="Families 57/38 glycoside transferase middle domain"/>
    <property type="match status" value="1"/>
</dbReference>
<reference evidence="6 7" key="1">
    <citation type="journal article" date="2018" name="BMC Genomics">
        <title>Whole genome sequencing and function prediction of 133 gut anaerobes isolated from chicken caecum in pure cultures.</title>
        <authorList>
            <person name="Medvecky M."/>
            <person name="Cejkova D."/>
            <person name="Polansky O."/>
            <person name="Karasova D."/>
            <person name="Kubasova T."/>
            <person name="Cizek A."/>
            <person name="Rychlik I."/>
        </authorList>
    </citation>
    <scope>NUCLEOTIDE SEQUENCE [LARGE SCALE GENOMIC DNA]</scope>
    <source>
        <strain evidence="6 7">An13</strain>
    </source>
</reference>
<dbReference type="Gene3D" id="1.20.1270.50">
    <property type="entry name" value="Glycoside hydrolase family 38, central domain"/>
    <property type="match status" value="1"/>
</dbReference>
<dbReference type="GO" id="GO:0006013">
    <property type="term" value="P:mannose metabolic process"/>
    <property type="evidence" value="ECO:0007669"/>
    <property type="project" value="InterPro"/>
</dbReference>
<keyword evidence="7" id="KW-1185">Reference proteome</keyword>
<dbReference type="InterPro" id="IPR011682">
    <property type="entry name" value="Glyco_hydro_38_C"/>
</dbReference>
<sequence length="886" mass="102354">MKVSHLNNIHFIPHVHWDREWLRSTDASRIKLCYYFDRLIDMLENDPQMKCFTFDGQTAALEDYLAIKPFQKERIARLVKAQKLFIGPWYVQPDMIIPSGEALLRNLIIGSQYAKSLGHCMQVGWVPDAFGQNKVTPYLFKQIGMKGIFAWRGFDYDTLEDSLFLWKGNGDTVLPSVHFALGYGHYRGFPENYEDVKKDMENFLPKLKERYKDGEILFMLGSDYAFPRRHSSQMIEKLKNDQYPCQMTNPEEYLDTILKTAKQNNHELTVYEGEARSAALGRIHAGITSTRIDIKNAMRYYETLMAKVVEPMISITRSLGGYCDQELVNYFWKIIFKNQFHDSIYSSSPDSINHTVENRLLNLRHGLNELIWMNFRFLAEKVDLSELQDNEDILVLFNTLPYARQDYAFVSMIVKDKDFVLKRQDGTIVPYQLMNEIKETCHDIEYYNGMENFHDSGEVLEGTKFKIQLKIDTSFLPAMGYEILKVCFKEKTEKTLQGDVVITDCGAKNKYLSMNIEEDGTLTVTNQLTGETYHRLHTLVEKGDDGDEYNYSPCIDDKEIRINDTKPTVELIEVSSIEAKYRLTFNVKVPEKVVNHHRSDEKVALCIVTDISLKANSQTIDFETTIDNHSCDHIVRVTFDDIYTSHQNCSQDQFGTIIRDNVITNQKGLDNGATEFVLPIYAMQRFVKLNHDKSIMAMISRGPLEYEVEDNQKICLTLLRSVGKFGKADLLIRPGRSSGYRMDTPSSQLLDKKITSEYSLFFGESHQMSMLVRNAEVLNTPVQSRYLNDISRQQNQNLAWRYENIDLDSRVELMAYKKAESGQASVIRIVNNRNEDIENVILSIDADKKCYLATAQEEKQEELINKDGKICIKSMMSNTFITVIIE</sequence>
<protein>
    <submittedName>
        <fullName evidence="6">Alpha-mannosidase</fullName>
    </submittedName>
</protein>
<dbReference type="Pfam" id="PF07748">
    <property type="entry name" value="Glyco_hydro_38C"/>
    <property type="match status" value="1"/>
</dbReference>
<dbReference type="PANTHER" id="PTHR46017:SF2">
    <property type="entry name" value="MANNOSYLGLYCERATE HYDROLASE"/>
    <property type="match status" value="1"/>
</dbReference>
<comment type="similarity">
    <text evidence="1">Belongs to the glycosyl hydrolase 38 family.</text>
</comment>
<dbReference type="SMART" id="SM00872">
    <property type="entry name" value="Alpha-mann_mid"/>
    <property type="match status" value="1"/>
</dbReference>
<evidence type="ECO:0000256" key="4">
    <source>
        <dbReference type="ARBA" id="ARBA00023295"/>
    </source>
</evidence>
<dbReference type="InterPro" id="IPR011013">
    <property type="entry name" value="Gal_mutarotase_sf_dom"/>
</dbReference>
<dbReference type="Gene3D" id="2.70.98.30">
    <property type="entry name" value="Golgi alpha-mannosidase II, domain 4"/>
    <property type="match status" value="1"/>
</dbReference>
<dbReference type="SUPFAM" id="SSF74650">
    <property type="entry name" value="Galactose mutarotase-like"/>
    <property type="match status" value="1"/>
</dbReference>
<feature type="domain" description="Glycoside hydrolase family 38 central" evidence="5">
    <location>
        <begin position="282"/>
        <end position="360"/>
    </location>
</feature>
<evidence type="ECO:0000313" key="7">
    <source>
        <dbReference type="Proteomes" id="UP000195305"/>
    </source>
</evidence>
<evidence type="ECO:0000256" key="3">
    <source>
        <dbReference type="ARBA" id="ARBA00022801"/>
    </source>
</evidence>
<dbReference type="Pfam" id="PF09261">
    <property type="entry name" value="Alpha-mann_mid"/>
    <property type="match status" value="1"/>
</dbReference>
<evidence type="ECO:0000259" key="5">
    <source>
        <dbReference type="SMART" id="SM00872"/>
    </source>
</evidence>
<accession>A0A1Y4T5I8</accession>
<dbReference type="Gene3D" id="3.20.110.10">
    <property type="entry name" value="Glycoside hydrolase 38, N terminal domain"/>
    <property type="match status" value="1"/>
</dbReference>
<keyword evidence="2" id="KW-0479">Metal-binding</keyword>
<dbReference type="Proteomes" id="UP000195305">
    <property type="component" value="Unassembled WGS sequence"/>
</dbReference>
<comment type="caution">
    <text evidence="6">The sequence shown here is derived from an EMBL/GenBank/DDBJ whole genome shotgun (WGS) entry which is preliminary data.</text>
</comment>
<dbReference type="AlphaFoldDB" id="A0A1Y4T5I8"/>
<proteinExistence type="inferred from homology"/>
<dbReference type="InterPro" id="IPR037094">
    <property type="entry name" value="Glyco_hydro_38_cen_sf"/>
</dbReference>
<dbReference type="InterPro" id="IPR027291">
    <property type="entry name" value="Glyco_hydro_38_N_sf"/>
</dbReference>
<dbReference type="GO" id="GO:0004559">
    <property type="term" value="F:alpha-mannosidase activity"/>
    <property type="evidence" value="ECO:0007669"/>
    <property type="project" value="InterPro"/>
</dbReference>
<dbReference type="GO" id="GO:0030246">
    <property type="term" value="F:carbohydrate binding"/>
    <property type="evidence" value="ECO:0007669"/>
    <property type="project" value="InterPro"/>
</dbReference>
<dbReference type="GO" id="GO:0009313">
    <property type="term" value="P:oligosaccharide catabolic process"/>
    <property type="evidence" value="ECO:0007669"/>
    <property type="project" value="TreeGrafter"/>
</dbReference>
<dbReference type="EMBL" id="NFLJ01000003">
    <property type="protein sequence ID" value="OUQ36223.1"/>
    <property type="molecule type" value="Genomic_DNA"/>
</dbReference>
<gene>
    <name evidence="6" type="ORF">B5E75_01470</name>
</gene>
<evidence type="ECO:0000256" key="2">
    <source>
        <dbReference type="ARBA" id="ARBA00022723"/>
    </source>
</evidence>
<organism evidence="6 7">
    <name type="scientific">Massilimicrobiota timonensis</name>
    <dbReference type="NCBI Taxonomy" id="1776392"/>
    <lineage>
        <taxon>Bacteria</taxon>
        <taxon>Bacillati</taxon>
        <taxon>Bacillota</taxon>
        <taxon>Erysipelotrichia</taxon>
        <taxon>Erysipelotrichales</taxon>
        <taxon>Erysipelotrichaceae</taxon>
        <taxon>Massilimicrobiota</taxon>
    </lineage>
</organism>
<keyword evidence="3" id="KW-0378">Hydrolase</keyword>
<dbReference type="InterPro" id="IPR000602">
    <property type="entry name" value="Glyco_hydro_38_N"/>
</dbReference>
<dbReference type="PANTHER" id="PTHR46017">
    <property type="entry name" value="ALPHA-MANNOSIDASE 2C1"/>
    <property type="match status" value="1"/>
</dbReference>
<evidence type="ECO:0000256" key="1">
    <source>
        <dbReference type="ARBA" id="ARBA00009792"/>
    </source>
</evidence>
<dbReference type="InterPro" id="IPR028995">
    <property type="entry name" value="Glyco_hydro_57/38_cen_sf"/>
</dbReference>